<sequence>MNLPLCKTTIHCGQVTSFIRRIDCEGWESIIMVCSECSERYYRVDLVVKIPTSQAMLGDFEIVEYVLEQIDGFRQYHNPGGMWEAFTPDFDSFKQRLDSLKEDYEYARLNQDCEKYCYVSIETKELLNILLESNLYKQYNKQKMYRTFANMKDGLEQECYISFPWAQEKYQEIKEMIEISGYKKLLIKLRRNEERNRKQEKMIKKLEKENMHQTEEIQSQIREIRSHQIQINLYKIEELRKTARIKSQVDAVKQRDQKIRSLENKTEELVEDETKMKQTILNLDAENQKLSLKNSKSDYQILELGRRIHGTSREERKESLNKQNKEKELLKQVPTTATHSPHFPPLAPPPFTLNPSNPTLQTRLSNYPRINIPSIPEEIQPLKTFLSHHFPNTVKSFYCNYDSGLNNSLGFYMEGLEGIREKVEVLVGVCNFAATQSQTITLLSLFKTKKTLSLAGCRLDLSSPLNFNGALTGSTLERLNLSYCGSSDRGDWKNNPTHFENLVKGLASEEDFRNSLRMIVVDNCGMEKRQIGDVLKEYGLGDVKICM</sequence>
<reference evidence="3" key="1">
    <citation type="submission" date="2023-07" db="EMBL/GenBank/DDBJ databases">
        <authorList>
            <consortium name="AG Swart"/>
            <person name="Singh M."/>
            <person name="Singh A."/>
            <person name="Seah K."/>
            <person name="Emmerich C."/>
        </authorList>
    </citation>
    <scope>NUCLEOTIDE SEQUENCE</scope>
    <source>
        <strain evidence="3">DP1</strain>
    </source>
</reference>
<proteinExistence type="predicted"/>
<protein>
    <submittedName>
        <fullName evidence="3">Uncharacterized protein</fullName>
    </submittedName>
</protein>
<feature type="coiled-coil region" evidence="1">
    <location>
        <begin position="182"/>
        <end position="223"/>
    </location>
</feature>
<evidence type="ECO:0000256" key="2">
    <source>
        <dbReference type="SAM" id="MobiDB-lite"/>
    </source>
</evidence>
<feature type="compositionally biased region" description="Pro residues" evidence="2">
    <location>
        <begin position="342"/>
        <end position="352"/>
    </location>
</feature>
<keyword evidence="1" id="KW-0175">Coiled coil</keyword>
<organism evidence="3 4">
    <name type="scientific">Euplotes crassus</name>
    <dbReference type="NCBI Taxonomy" id="5936"/>
    <lineage>
        <taxon>Eukaryota</taxon>
        <taxon>Sar</taxon>
        <taxon>Alveolata</taxon>
        <taxon>Ciliophora</taxon>
        <taxon>Intramacronucleata</taxon>
        <taxon>Spirotrichea</taxon>
        <taxon>Hypotrichia</taxon>
        <taxon>Euplotida</taxon>
        <taxon>Euplotidae</taxon>
        <taxon>Moneuplotes</taxon>
    </lineage>
</organism>
<keyword evidence="4" id="KW-1185">Reference proteome</keyword>
<evidence type="ECO:0000313" key="3">
    <source>
        <dbReference type="EMBL" id="CAI2364375.1"/>
    </source>
</evidence>
<dbReference type="AlphaFoldDB" id="A0AAD1U8K2"/>
<gene>
    <name evidence="3" type="ORF">ECRASSUSDP1_LOCUS5718</name>
</gene>
<evidence type="ECO:0000313" key="4">
    <source>
        <dbReference type="Proteomes" id="UP001295684"/>
    </source>
</evidence>
<comment type="caution">
    <text evidence="3">The sequence shown here is derived from an EMBL/GenBank/DDBJ whole genome shotgun (WGS) entry which is preliminary data.</text>
</comment>
<feature type="coiled-coil region" evidence="1">
    <location>
        <begin position="252"/>
        <end position="279"/>
    </location>
</feature>
<dbReference type="Proteomes" id="UP001295684">
    <property type="component" value="Unassembled WGS sequence"/>
</dbReference>
<feature type="region of interest" description="Disordered" evidence="2">
    <location>
        <begin position="333"/>
        <end position="360"/>
    </location>
</feature>
<evidence type="ECO:0000256" key="1">
    <source>
        <dbReference type="SAM" id="Coils"/>
    </source>
</evidence>
<dbReference type="EMBL" id="CAMPGE010005524">
    <property type="protein sequence ID" value="CAI2364375.1"/>
    <property type="molecule type" value="Genomic_DNA"/>
</dbReference>
<accession>A0AAD1U8K2</accession>
<name>A0AAD1U8K2_EUPCR</name>